<evidence type="ECO:0000256" key="1">
    <source>
        <dbReference type="SAM" id="MobiDB-lite"/>
    </source>
</evidence>
<dbReference type="EMBL" id="BMHH01000013">
    <property type="protein sequence ID" value="GGB00232.1"/>
    <property type="molecule type" value="Genomic_DNA"/>
</dbReference>
<name>A0A916SHB9_9HYPH</name>
<keyword evidence="4" id="KW-1185">Reference proteome</keyword>
<dbReference type="AlphaFoldDB" id="A0A916SHB9"/>
<dbReference type="RefSeq" id="WP_188825058.1">
    <property type="nucleotide sequence ID" value="NZ_BMHH01000013.1"/>
</dbReference>
<dbReference type="SMART" id="SM00760">
    <property type="entry name" value="Bac_DnaA_C"/>
    <property type="match status" value="1"/>
</dbReference>
<dbReference type="Gene3D" id="1.10.1750.10">
    <property type="match status" value="1"/>
</dbReference>
<comment type="caution">
    <text evidence="3">The sequence shown here is derived from an EMBL/GenBank/DDBJ whole genome shotgun (WGS) entry which is preliminary data.</text>
</comment>
<reference evidence="3" key="2">
    <citation type="submission" date="2020-09" db="EMBL/GenBank/DDBJ databases">
        <authorList>
            <person name="Sun Q."/>
            <person name="Zhou Y."/>
        </authorList>
    </citation>
    <scope>NUCLEOTIDE SEQUENCE</scope>
    <source>
        <strain evidence="3">CGMCC 1.15082</strain>
    </source>
</reference>
<dbReference type="Proteomes" id="UP000646478">
    <property type="component" value="Unassembled WGS sequence"/>
</dbReference>
<feature type="domain" description="Chromosomal replication initiator DnaA C-terminal" evidence="2">
    <location>
        <begin position="75"/>
        <end position="144"/>
    </location>
</feature>
<sequence length="194" mass="22209">MTVAYSCRHTESNPRYQAAVREQQRRERERREAEAAKLLPAPVVIQSSPKAIHEAQSEAVERSTARWGISTPVDTVPAIIARVAHQHGFTYDDIIEQSRVRKLVAARFEAMAAVRTAKPLMSVPEIAKWFKRDHTTVISALQKMGFKVCGAERPVYDRDTIIRMRDFGWTTAEISMRFRCSERTVRKLLREGAR</sequence>
<dbReference type="GO" id="GO:0006275">
    <property type="term" value="P:regulation of DNA replication"/>
    <property type="evidence" value="ECO:0007669"/>
    <property type="project" value="InterPro"/>
</dbReference>
<evidence type="ECO:0000313" key="3">
    <source>
        <dbReference type="EMBL" id="GGB00232.1"/>
    </source>
</evidence>
<dbReference type="InterPro" id="IPR018312">
    <property type="entry name" value="Chromosome_initiator_DnaA_CS"/>
</dbReference>
<proteinExistence type="predicted"/>
<dbReference type="SUPFAM" id="SSF48295">
    <property type="entry name" value="TrpR-like"/>
    <property type="match status" value="1"/>
</dbReference>
<feature type="region of interest" description="Disordered" evidence="1">
    <location>
        <begin position="1"/>
        <end position="30"/>
    </location>
</feature>
<evidence type="ECO:0000313" key="4">
    <source>
        <dbReference type="Proteomes" id="UP000646478"/>
    </source>
</evidence>
<dbReference type="InterPro" id="IPR013159">
    <property type="entry name" value="DnaA_C"/>
</dbReference>
<dbReference type="Pfam" id="PF08299">
    <property type="entry name" value="Bac_DnaA_C"/>
    <property type="match status" value="1"/>
</dbReference>
<gene>
    <name evidence="3" type="ORF">GCM10011491_30560</name>
</gene>
<dbReference type="PROSITE" id="PS01008">
    <property type="entry name" value="DNAA"/>
    <property type="match status" value="1"/>
</dbReference>
<dbReference type="GO" id="GO:0005524">
    <property type="term" value="F:ATP binding"/>
    <property type="evidence" value="ECO:0007669"/>
    <property type="project" value="InterPro"/>
</dbReference>
<protein>
    <recommendedName>
        <fullName evidence="2">Chromosomal replication initiator DnaA C-terminal domain-containing protein</fullName>
    </recommendedName>
</protein>
<evidence type="ECO:0000259" key="2">
    <source>
        <dbReference type="SMART" id="SM00760"/>
    </source>
</evidence>
<accession>A0A916SHB9</accession>
<dbReference type="InterPro" id="IPR010921">
    <property type="entry name" value="Trp_repressor/repl_initiator"/>
</dbReference>
<reference evidence="3" key="1">
    <citation type="journal article" date="2014" name="Int. J. Syst. Evol. Microbiol.">
        <title>Complete genome sequence of Corynebacterium casei LMG S-19264T (=DSM 44701T), isolated from a smear-ripened cheese.</title>
        <authorList>
            <consortium name="US DOE Joint Genome Institute (JGI-PGF)"/>
            <person name="Walter F."/>
            <person name="Albersmeier A."/>
            <person name="Kalinowski J."/>
            <person name="Ruckert C."/>
        </authorList>
    </citation>
    <scope>NUCLEOTIDE SEQUENCE</scope>
    <source>
        <strain evidence="3">CGMCC 1.15082</strain>
    </source>
</reference>
<dbReference type="GO" id="GO:0006270">
    <property type="term" value="P:DNA replication initiation"/>
    <property type="evidence" value="ECO:0007669"/>
    <property type="project" value="InterPro"/>
</dbReference>
<dbReference type="GO" id="GO:0003688">
    <property type="term" value="F:DNA replication origin binding"/>
    <property type="evidence" value="ECO:0007669"/>
    <property type="project" value="InterPro"/>
</dbReference>
<organism evidence="3 4">
    <name type="scientific">Brucella endophytica</name>
    <dbReference type="NCBI Taxonomy" id="1963359"/>
    <lineage>
        <taxon>Bacteria</taxon>
        <taxon>Pseudomonadati</taxon>
        <taxon>Pseudomonadota</taxon>
        <taxon>Alphaproteobacteria</taxon>
        <taxon>Hyphomicrobiales</taxon>
        <taxon>Brucellaceae</taxon>
        <taxon>Brucella/Ochrobactrum group</taxon>
        <taxon>Brucella</taxon>
    </lineage>
</organism>